<accession>A0AAN8ELG2</accession>
<organism evidence="1 2">
    <name type="scientific">Knufia fluminis</name>
    <dbReference type="NCBI Taxonomy" id="191047"/>
    <lineage>
        <taxon>Eukaryota</taxon>
        <taxon>Fungi</taxon>
        <taxon>Dikarya</taxon>
        <taxon>Ascomycota</taxon>
        <taxon>Pezizomycotina</taxon>
        <taxon>Eurotiomycetes</taxon>
        <taxon>Chaetothyriomycetidae</taxon>
        <taxon>Chaetothyriales</taxon>
        <taxon>Trichomeriaceae</taxon>
        <taxon>Knufia</taxon>
    </lineage>
</organism>
<sequence length="271" mass="30933">MSTAQSSSLVALPAELRNMIYNYLPLEAYDIELKHIPASANNINAPRFLFVRRTSHPFLLTCRRTSADLQDVLRPLFSGHLIIDSTASLNWLSAFQQRPSWRWLLAQVTHITIDPLPRFALPTGTPGTVFPNLVDITFRCTMEDLVNQRTVPTRFWRRFDRGPLLLTVLMVNVGKGRDTALKQIAQALVGTRPCGLSLILELQYWGWEAWRTRCVMFDLQQARRLPAPSGWVAIDRSGPVQTTEIKGIIGRALHYRVELWANRIVSFLPTW</sequence>
<dbReference type="Proteomes" id="UP001316803">
    <property type="component" value="Unassembled WGS sequence"/>
</dbReference>
<keyword evidence="2" id="KW-1185">Reference proteome</keyword>
<evidence type="ECO:0000313" key="2">
    <source>
        <dbReference type="Proteomes" id="UP001316803"/>
    </source>
</evidence>
<protein>
    <recommendedName>
        <fullName evidence="3">F-box domain-containing protein</fullName>
    </recommendedName>
</protein>
<evidence type="ECO:0000313" key="1">
    <source>
        <dbReference type="EMBL" id="KAK5954038.1"/>
    </source>
</evidence>
<dbReference type="EMBL" id="JAKLMC020000009">
    <property type="protein sequence ID" value="KAK5954038.1"/>
    <property type="molecule type" value="Genomic_DNA"/>
</dbReference>
<reference evidence="1 2" key="1">
    <citation type="submission" date="2022-12" db="EMBL/GenBank/DDBJ databases">
        <title>Genomic features and morphological characterization of a novel Knufia sp. strain isolated from spacecraft assembly facility.</title>
        <authorList>
            <person name="Teixeira M."/>
            <person name="Chander A.M."/>
            <person name="Stajich J.E."/>
            <person name="Venkateswaran K."/>
        </authorList>
    </citation>
    <scope>NUCLEOTIDE SEQUENCE [LARGE SCALE GENOMIC DNA]</scope>
    <source>
        <strain evidence="1 2">FJI-L2-BK-P2</strain>
    </source>
</reference>
<dbReference type="AlphaFoldDB" id="A0AAN8ELG2"/>
<proteinExistence type="predicted"/>
<evidence type="ECO:0008006" key="3">
    <source>
        <dbReference type="Google" id="ProtNLM"/>
    </source>
</evidence>
<gene>
    <name evidence="1" type="ORF">OHC33_004609</name>
</gene>
<comment type="caution">
    <text evidence="1">The sequence shown here is derived from an EMBL/GenBank/DDBJ whole genome shotgun (WGS) entry which is preliminary data.</text>
</comment>
<name>A0AAN8ELG2_9EURO</name>